<reference evidence="9 10" key="1">
    <citation type="submission" date="2020-01" db="EMBL/GenBank/DDBJ databases">
        <title>Genomes of bacteria type strains.</title>
        <authorList>
            <person name="Chen J."/>
            <person name="Zhu S."/>
            <person name="Chen J."/>
        </authorList>
    </citation>
    <scope>NUCLEOTIDE SEQUENCE [LARGE SCALE GENOMIC DNA]</scope>
    <source>
        <strain evidence="9 10">KCTC 52919</strain>
    </source>
</reference>
<keyword evidence="2" id="KW-0813">Transport</keyword>
<feature type="transmembrane region" description="Helical" evidence="7">
    <location>
        <begin position="100"/>
        <end position="121"/>
    </location>
</feature>
<evidence type="ECO:0000313" key="9">
    <source>
        <dbReference type="EMBL" id="NDV85769.1"/>
    </source>
</evidence>
<dbReference type="AlphaFoldDB" id="A0A6L9MD79"/>
<feature type="transmembrane region" description="Helical" evidence="7">
    <location>
        <begin position="190"/>
        <end position="209"/>
    </location>
</feature>
<keyword evidence="5 7" id="KW-1133">Transmembrane helix</keyword>
<organism evidence="9 10">
    <name type="scientific">Aurantimonas aggregata</name>
    <dbReference type="NCBI Taxonomy" id="2047720"/>
    <lineage>
        <taxon>Bacteria</taxon>
        <taxon>Pseudomonadati</taxon>
        <taxon>Pseudomonadota</taxon>
        <taxon>Alphaproteobacteria</taxon>
        <taxon>Hyphomicrobiales</taxon>
        <taxon>Aurantimonadaceae</taxon>
        <taxon>Aurantimonas</taxon>
    </lineage>
</organism>
<feature type="transmembrane region" description="Helical" evidence="7">
    <location>
        <begin position="161"/>
        <end position="184"/>
    </location>
</feature>
<evidence type="ECO:0000259" key="8">
    <source>
        <dbReference type="Pfam" id="PF00528"/>
    </source>
</evidence>
<gene>
    <name evidence="9" type="ORF">GTW51_03535</name>
</gene>
<feature type="transmembrane region" description="Helical" evidence="7">
    <location>
        <begin position="253"/>
        <end position="275"/>
    </location>
</feature>
<comment type="subcellular location">
    <subcellularLocation>
        <location evidence="1">Cell membrane</location>
        <topology evidence="1">Multi-pass membrane protein</topology>
    </subcellularLocation>
</comment>
<evidence type="ECO:0000256" key="2">
    <source>
        <dbReference type="ARBA" id="ARBA00022448"/>
    </source>
</evidence>
<evidence type="ECO:0000256" key="1">
    <source>
        <dbReference type="ARBA" id="ARBA00004651"/>
    </source>
</evidence>
<dbReference type="CDD" id="cd06261">
    <property type="entry name" value="TM_PBP2"/>
    <property type="match status" value="1"/>
</dbReference>
<keyword evidence="10" id="KW-1185">Reference proteome</keyword>
<accession>A0A6L9MD79</accession>
<keyword evidence="4 7" id="KW-0812">Transmembrane</keyword>
<feature type="transmembrane region" description="Helical" evidence="7">
    <location>
        <begin position="12"/>
        <end position="32"/>
    </location>
</feature>
<name>A0A6L9MD79_9HYPH</name>
<dbReference type="Gene3D" id="1.10.3720.10">
    <property type="entry name" value="MetI-like"/>
    <property type="match status" value="1"/>
</dbReference>
<dbReference type="InterPro" id="IPR000515">
    <property type="entry name" value="MetI-like"/>
</dbReference>
<dbReference type="GO" id="GO:0005886">
    <property type="term" value="C:plasma membrane"/>
    <property type="evidence" value="ECO:0007669"/>
    <property type="project" value="UniProtKB-SubCell"/>
</dbReference>
<dbReference type="InterPro" id="IPR035906">
    <property type="entry name" value="MetI-like_sf"/>
</dbReference>
<dbReference type="PANTHER" id="PTHR30151">
    <property type="entry name" value="ALKANE SULFONATE ABC TRANSPORTER-RELATED, MEMBRANE SUBUNIT"/>
    <property type="match status" value="1"/>
</dbReference>
<protein>
    <submittedName>
        <fullName evidence="9">ABC transporter permease subunit</fullName>
    </submittedName>
</protein>
<evidence type="ECO:0000256" key="3">
    <source>
        <dbReference type="ARBA" id="ARBA00022475"/>
    </source>
</evidence>
<dbReference type="Pfam" id="PF00528">
    <property type="entry name" value="BPD_transp_1"/>
    <property type="match status" value="1"/>
</dbReference>
<sequence length="322" mass="33873">MSAAGVTASRPAAIALNAALAGAAGLYALSLLDGGSGRLLLAVALGFWLLAWRLTASLAALEPKGRAARALITIALPALFGLTLLLLWELLVRGLDVPSVLLPPPSAIGAQIAGSLSILWADFRQTFLKAVIAGYVLGCGAGFVVAVLVDRSPFLKRGLLPIGNLVSALPIIGVAPIMVMWFGFDWQSKAAVVVVMTFFPMLVNTVAGLQAAGTMERDLMRTYAASPTQSLLKLRLPAALPFIFNALKINTTLALIGAIVAEFFGTPIVGMGFRISAEIGRMNTPMVWAEITVAALAGSLSYGLVATVERWSTFWHPSYRKG</sequence>
<comment type="caution">
    <text evidence="9">The sequence shown here is derived from an EMBL/GenBank/DDBJ whole genome shotgun (WGS) entry which is preliminary data.</text>
</comment>
<feature type="transmembrane region" description="Helical" evidence="7">
    <location>
        <begin position="287"/>
        <end position="308"/>
    </location>
</feature>
<dbReference type="EMBL" id="JAAAMJ010000001">
    <property type="protein sequence ID" value="NDV85769.1"/>
    <property type="molecule type" value="Genomic_DNA"/>
</dbReference>
<evidence type="ECO:0000256" key="6">
    <source>
        <dbReference type="ARBA" id="ARBA00023136"/>
    </source>
</evidence>
<evidence type="ECO:0000256" key="4">
    <source>
        <dbReference type="ARBA" id="ARBA00022692"/>
    </source>
</evidence>
<dbReference type="GO" id="GO:0055085">
    <property type="term" value="P:transmembrane transport"/>
    <property type="evidence" value="ECO:0007669"/>
    <property type="project" value="InterPro"/>
</dbReference>
<dbReference type="PANTHER" id="PTHR30151:SF41">
    <property type="entry name" value="ABC TRANSPORTER PERMEASE PROTEIN"/>
    <property type="match status" value="1"/>
</dbReference>
<feature type="transmembrane region" description="Helical" evidence="7">
    <location>
        <begin position="39"/>
        <end position="61"/>
    </location>
</feature>
<dbReference type="Proteomes" id="UP000476332">
    <property type="component" value="Unassembled WGS sequence"/>
</dbReference>
<evidence type="ECO:0000313" key="10">
    <source>
        <dbReference type="Proteomes" id="UP000476332"/>
    </source>
</evidence>
<feature type="transmembrane region" description="Helical" evidence="7">
    <location>
        <begin position="127"/>
        <end position="149"/>
    </location>
</feature>
<dbReference type="SUPFAM" id="SSF161098">
    <property type="entry name" value="MetI-like"/>
    <property type="match status" value="1"/>
</dbReference>
<proteinExistence type="predicted"/>
<keyword evidence="3" id="KW-1003">Cell membrane</keyword>
<evidence type="ECO:0000256" key="7">
    <source>
        <dbReference type="SAM" id="Phobius"/>
    </source>
</evidence>
<feature type="domain" description="ABC transmembrane type-1" evidence="8">
    <location>
        <begin position="140"/>
        <end position="310"/>
    </location>
</feature>
<keyword evidence="6 7" id="KW-0472">Membrane</keyword>
<dbReference type="RefSeq" id="WP_163042469.1">
    <property type="nucleotide sequence ID" value="NZ_JAAAMJ010000001.1"/>
</dbReference>
<evidence type="ECO:0000256" key="5">
    <source>
        <dbReference type="ARBA" id="ARBA00022989"/>
    </source>
</evidence>
<feature type="transmembrane region" description="Helical" evidence="7">
    <location>
        <begin position="67"/>
        <end position="88"/>
    </location>
</feature>